<gene>
    <name evidence="1" type="ORF">OPT61_g7448</name>
</gene>
<proteinExistence type="predicted"/>
<protein>
    <submittedName>
        <fullName evidence="1">Uncharacterized protein</fullName>
    </submittedName>
</protein>
<dbReference type="Proteomes" id="UP001153331">
    <property type="component" value="Unassembled WGS sequence"/>
</dbReference>
<dbReference type="EMBL" id="JAPHNI010000612">
    <property type="protein sequence ID" value="KAJ8109458.1"/>
    <property type="molecule type" value="Genomic_DNA"/>
</dbReference>
<comment type="caution">
    <text evidence="1">The sequence shown here is derived from an EMBL/GenBank/DDBJ whole genome shotgun (WGS) entry which is preliminary data.</text>
</comment>
<reference evidence="1" key="1">
    <citation type="submission" date="2022-11" db="EMBL/GenBank/DDBJ databases">
        <title>Genome Sequence of Boeremia exigua.</title>
        <authorList>
            <person name="Buettner E."/>
        </authorList>
    </citation>
    <scope>NUCLEOTIDE SEQUENCE</scope>
    <source>
        <strain evidence="1">CU02</strain>
    </source>
</reference>
<sequence length="459" mass="52604">MASGSRVHIEASQRPQYHVKDLKAESAKTTTELLQVNHEKHHIFFNRSGFHNHIAHHLLTLLALGATPQEIQKGYDINVSYQRPPAPLKETIVDDMHKPDRFKTYLGKEQYYHDFLVFFQREIEAKTWQGVLDEYLFVRDDRADDLLARMYAGFLHPIIHTGFGVEFQQPAIIAEGLAQACVHDKWMRSLLVGVEEAAEKTRGKGGRKTIVQLLEEIKQDEALTNAAHWEDGNKIRDGVMKRALDRMVGVASQYVIHEDDDLEEKTAEMIHAAGEYKSYAMAASTNDYKVYFTAAAQRPPHQIKFDFYYMHCVTSSIFFSNFLSPANNFLTPATKRRLLEWKVWNDLVMYASRHSPDLLLSEITDYTPKHDSDWDQIILRVNKFQDDGHASKLIRALANGQKSCEPYEDKLGFAIKGDAWRKIGHMAIDSVEAGEPHWTRSCGFDQAWEDVPLRDGAKL</sequence>
<organism evidence="1 2">
    <name type="scientific">Boeremia exigua</name>
    <dbReference type="NCBI Taxonomy" id="749465"/>
    <lineage>
        <taxon>Eukaryota</taxon>
        <taxon>Fungi</taxon>
        <taxon>Dikarya</taxon>
        <taxon>Ascomycota</taxon>
        <taxon>Pezizomycotina</taxon>
        <taxon>Dothideomycetes</taxon>
        <taxon>Pleosporomycetidae</taxon>
        <taxon>Pleosporales</taxon>
        <taxon>Pleosporineae</taxon>
        <taxon>Didymellaceae</taxon>
        <taxon>Boeremia</taxon>
    </lineage>
</organism>
<accession>A0ACC2I3I7</accession>
<name>A0ACC2I3I7_9PLEO</name>
<keyword evidence="2" id="KW-1185">Reference proteome</keyword>
<evidence type="ECO:0000313" key="1">
    <source>
        <dbReference type="EMBL" id="KAJ8109458.1"/>
    </source>
</evidence>
<evidence type="ECO:0000313" key="2">
    <source>
        <dbReference type="Proteomes" id="UP001153331"/>
    </source>
</evidence>